<dbReference type="EMBL" id="PNIL01000034">
    <property type="protein sequence ID" value="PMP67853.1"/>
    <property type="molecule type" value="Genomic_DNA"/>
</dbReference>
<feature type="domain" description="Large ribosomal subunit protein bL25 beta" evidence="8">
    <location>
        <begin position="101"/>
        <end position="182"/>
    </location>
</feature>
<evidence type="ECO:0000256" key="3">
    <source>
        <dbReference type="ARBA" id="ARBA00022980"/>
    </source>
</evidence>
<dbReference type="InterPro" id="IPR011035">
    <property type="entry name" value="Ribosomal_bL25/Gln-tRNA_synth"/>
</dbReference>
<feature type="domain" description="Large ribosomal subunit protein bL25 L25" evidence="7">
    <location>
        <begin position="6"/>
        <end position="92"/>
    </location>
</feature>
<feature type="region of interest" description="Disordered" evidence="6">
    <location>
        <begin position="1"/>
        <end position="20"/>
    </location>
</feature>
<dbReference type="InterPro" id="IPR001021">
    <property type="entry name" value="Ribosomal_bL25_long"/>
</dbReference>
<dbReference type="GO" id="GO:0008097">
    <property type="term" value="F:5S rRNA binding"/>
    <property type="evidence" value="ECO:0007669"/>
    <property type="project" value="InterPro"/>
</dbReference>
<dbReference type="InterPro" id="IPR020057">
    <property type="entry name" value="Ribosomal_bL25_b-dom"/>
</dbReference>
<evidence type="ECO:0000259" key="7">
    <source>
        <dbReference type="Pfam" id="PF01386"/>
    </source>
</evidence>
<name>A0A2J6WEU1_9BACT</name>
<dbReference type="InterPro" id="IPR037121">
    <property type="entry name" value="Ribosomal_bL25_C"/>
</dbReference>
<comment type="caution">
    <text evidence="9">The sequence shown here is derived from an EMBL/GenBank/DDBJ whole genome shotgun (WGS) entry which is preliminary data.</text>
</comment>
<keyword evidence="4 5" id="KW-0687">Ribonucleoprotein</keyword>
<dbReference type="Pfam" id="PF01386">
    <property type="entry name" value="Ribosomal_L25p"/>
    <property type="match status" value="1"/>
</dbReference>
<evidence type="ECO:0000313" key="9">
    <source>
        <dbReference type="EMBL" id="PMP67853.1"/>
    </source>
</evidence>
<protein>
    <recommendedName>
        <fullName evidence="5">Large ribosomal subunit protein bL25</fullName>
    </recommendedName>
    <alternativeName>
        <fullName evidence="5">General stress protein CTC</fullName>
    </alternativeName>
</protein>
<evidence type="ECO:0000256" key="6">
    <source>
        <dbReference type="SAM" id="MobiDB-lite"/>
    </source>
</evidence>
<feature type="compositionally biased region" description="Basic and acidic residues" evidence="6">
    <location>
        <begin position="8"/>
        <end position="20"/>
    </location>
</feature>
<evidence type="ECO:0000256" key="1">
    <source>
        <dbReference type="ARBA" id="ARBA00022730"/>
    </source>
</evidence>
<feature type="compositionally biased region" description="Basic and acidic residues" evidence="6">
    <location>
        <begin position="204"/>
        <end position="220"/>
    </location>
</feature>
<dbReference type="HAMAP" id="MF_01334">
    <property type="entry name" value="Ribosomal_bL25_CTC"/>
    <property type="match status" value="1"/>
</dbReference>
<evidence type="ECO:0000256" key="2">
    <source>
        <dbReference type="ARBA" id="ARBA00022884"/>
    </source>
</evidence>
<dbReference type="Gene3D" id="2.170.120.20">
    <property type="entry name" value="Ribosomal protein L25, beta domain"/>
    <property type="match status" value="1"/>
</dbReference>
<reference evidence="9 10" key="1">
    <citation type="submission" date="2018-01" db="EMBL/GenBank/DDBJ databases">
        <title>Metagenomic assembled genomes from two thermal pools in the Uzon Caldera, Kamchatka, Russia.</title>
        <authorList>
            <person name="Wilkins L."/>
            <person name="Ettinger C."/>
        </authorList>
    </citation>
    <scope>NUCLEOTIDE SEQUENCE [LARGE SCALE GENOMIC DNA]</scope>
    <source>
        <strain evidence="9">ZAV-07</strain>
    </source>
</reference>
<dbReference type="Pfam" id="PF14693">
    <property type="entry name" value="Ribosomal_TL5_C"/>
    <property type="match status" value="1"/>
</dbReference>
<evidence type="ECO:0000256" key="5">
    <source>
        <dbReference type="HAMAP-Rule" id="MF_01334"/>
    </source>
</evidence>
<dbReference type="GO" id="GO:0022625">
    <property type="term" value="C:cytosolic large ribosomal subunit"/>
    <property type="evidence" value="ECO:0007669"/>
    <property type="project" value="TreeGrafter"/>
</dbReference>
<dbReference type="InterPro" id="IPR029751">
    <property type="entry name" value="Ribosomal_L25_dom"/>
</dbReference>
<feature type="region of interest" description="Disordered" evidence="6">
    <location>
        <begin position="188"/>
        <end position="220"/>
    </location>
</feature>
<sequence>MKRVSLNAERREVTTKGDTNKIRREGKIPAVVYGKITETFYVAVNYKDFTKIEHEVGRSAIFDLNVEGKTYPSIIKEIQIDPIKRNIIHIDFEAVDLSKPVYMTIPLTFVGEAIGVKKGGILDPSLHEIEVEGLLTDLPDKVEVDVSNLDIKDVIYVKDLNLGDKVKIYSDPDAVVVSVVTPTTEEVVAPASTEAQSVAQPTEAKAETKTESSKEGAKEK</sequence>
<dbReference type="GO" id="GO:0003735">
    <property type="term" value="F:structural constituent of ribosome"/>
    <property type="evidence" value="ECO:0007669"/>
    <property type="project" value="InterPro"/>
</dbReference>
<dbReference type="InterPro" id="IPR020930">
    <property type="entry name" value="Ribosomal_uL5_bac-type"/>
</dbReference>
<comment type="subunit">
    <text evidence="5">Part of the 50S ribosomal subunit; part of the 5S rRNA/L5/L18/L25 subcomplex. Contacts the 5S rRNA. Binds to the 5S rRNA independently of L5 and L18.</text>
</comment>
<dbReference type="NCBIfam" id="TIGR00731">
    <property type="entry name" value="bL25_bact_ctc"/>
    <property type="match status" value="1"/>
</dbReference>
<dbReference type="AlphaFoldDB" id="A0A2J6WEU1"/>
<dbReference type="PANTHER" id="PTHR33284:SF1">
    <property type="entry name" value="RIBOSOMAL PROTEIN L25_GLN-TRNA SYNTHETASE, ANTI-CODON-BINDING DOMAIN-CONTAINING PROTEIN"/>
    <property type="match status" value="1"/>
</dbReference>
<organism evidence="9 10">
    <name type="scientific">Caldisericum exile</name>
    <dbReference type="NCBI Taxonomy" id="693075"/>
    <lineage>
        <taxon>Bacteria</taxon>
        <taxon>Pseudomonadati</taxon>
        <taxon>Caldisericota/Cryosericota group</taxon>
        <taxon>Caldisericota</taxon>
        <taxon>Caldisericia</taxon>
        <taxon>Caldisericales</taxon>
        <taxon>Caldisericaceae</taxon>
        <taxon>Caldisericum</taxon>
    </lineage>
</organism>
<dbReference type="CDD" id="cd00495">
    <property type="entry name" value="Ribosomal_L25_TL5_CTC"/>
    <property type="match status" value="1"/>
</dbReference>
<keyword evidence="3 5" id="KW-0689">Ribosomal protein</keyword>
<dbReference type="InterPro" id="IPR020056">
    <property type="entry name" value="Rbsml_bL25/Gln-tRNA_synth_N"/>
</dbReference>
<dbReference type="NCBIfam" id="NF004133">
    <property type="entry name" value="PRK05618.2-4"/>
    <property type="match status" value="1"/>
</dbReference>
<gene>
    <name evidence="5" type="primary">rplY</name>
    <name evidence="5" type="synonym">ctc</name>
    <name evidence="9" type="ORF">C0189_02425</name>
</gene>
<dbReference type="Gene3D" id="2.40.240.10">
    <property type="entry name" value="Ribosomal Protein L25, Chain P"/>
    <property type="match status" value="1"/>
</dbReference>
<dbReference type="SUPFAM" id="SSF50715">
    <property type="entry name" value="Ribosomal protein L25-like"/>
    <property type="match status" value="1"/>
</dbReference>
<keyword evidence="1 5" id="KW-0699">rRNA-binding</keyword>
<dbReference type="Proteomes" id="UP000237040">
    <property type="component" value="Unassembled WGS sequence"/>
</dbReference>
<dbReference type="RefSeq" id="WP_416085139.1">
    <property type="nucleotide sequence ID" value="NZ_JBNAUB010000004.1"/>
</dbReference>
<dbReference type="GO" id="GO:0006412">
    <property type="term" value="P:translation"/>
    <property type="evidence" value="ECO:0007669"/>
    <property type="project" value="UniProtKB-UniRule"/>
</dbReference>
<dbReference type="PANTHER" id="PTHR33284">
    <property type="entry name" value="RIBOSOMAL PROTEIN L25/GLN-TRNA SYNTHETASE, ANTI-CODON-BINDING DOMAIN-CONTAINING PROTEIN"/>
    <property type="match status" value="1"/>
</dbReference>
<proteinExistence type="inferred from homology"/>
<comment type="similarity">
    <text evidence="5">Belongs to the bacterial ribosomal protein bL25 family. CTC subfamily.</text>
</comment>
<keyword evidence="2 5" id="KW-0694">RNA-binding</keyword>
<evidence type="ECO:0000313" key="10">
    <source>
        <dbReference type="Proteomes" id="UP000237040"/>
    </source>
</evidence>
<accession>A0A2J6WEU1</accession>
<evidence type="ECO:0000259" key="8">
    <source>
        <dbReference type="Pfam" id="PF14693"/>
    </source>
</evidence>
<evidence type="ECO:0000256" key="4">
    <source>
        <dbReference type="ARBA" id="ARBA00023274"/>
    </source>
</evidence>
<comment type="function">
    <text evidence="5">This is one of the proteins that binds to the 5S RNA in the ribosome where it forms part of the central protuberance.</text>
</comment>